<feature type="transmembrane region" description="Helical" evidence="8">
    <location>
        <begin position="351"/>
        <end position="371"/>
    </location>
</feature>
<proteinExistence type="inferred from homology"/>
<dbReference type="PANTHER" id="PTHR12385:SF4">
    <property type="entry name" value="PROTEIN PNS1"/>
    <property type="match status" value="1"/>
</dbReference>
<evidence type="ECO:0000256" key="2">
    <source>
        <dbReference type="ARBA" id="ARBA00004651"/>
    </source>
</evidence>
<evidence type="ECO:0000256" key="6">
    <source>
        <dbReference type="ARBA" id="ARBA00022989"/>
    </source>
</evidence>
<dbReference type="AlphaFoldDB" id="A0A0W4ZNP5"/>
<dbReference type="InterPro" id="IPR007603">
    <property type="entry name" value="Choline_transptr-like"/>
</dbReference>
<evidence type="ECO:0000256" key="8">
    <source>
        <dbReference type="RuleBase" id="RU368066"/>
    </source>
</evidence>
<dbReference type="PANTHER" id="PTHR12385">
    <property type="entry name" value="CHOLINE TRANSPORTER-LIKE (SLC FAMILY 44)"/>
    <property type="match status" value="1"/>
</dbReference>
<dbReference type="STRING" id="1408657.A0A0W4ZNP5"/>
<protein>
    <recommendedName>
        <fullName evidence="4 8">Protein PNS1</fullName>
    </recommendedName>
</protein>
<feature type="transmembrane region" description="Helical" evidence="8">
    <location>
        <begin position="107"/>
        <end position="128"/>
    </location>
</feature>
<evidence type="ECO:0000256" key="1">
    <source>
        <dbReference type="ARBA" id="ARBA00002957"/>
    </source>
</evidence>
<evidence type="ECO:0000256" key="5">
    <source>
        <dbReference type="ARBA" id="ARBA00022692"/>
    </source>
</evidence>
<reference evidence="10" key="1">
    <citation type="journal article" date="2016" name="Nat. Commun.">
        <title>Genome analysis of three Pneumocystis species reveals adaptation mechanisms to life exclusively in mammalian hosts.</title>
        <authorList>
            <person name="Ma L."/>
            <person name="Chen Z."/>
            <person name="Huang D.W."/>
            <person name="Kutty G."/>
            <person name="Ishihara M."/>
            <person name="Wang H."/>
            <person name="Abouelleil A."/>
            <person name="Bishop L."/>
            <person name="Davey E."/>
            <person name="Deng R."/>
            <person name="Deng X."/>
            <person name="Fan L."/>
            <person name="Fantoni G."/>
            <person name="Fitzgerald M."/>
            <person name="Gogineni E."/>
            <person name="Goldberg J.M."/>
            <person name="Handley G."/>
            <person name="Hu X."/>
            <person name="Huber C."/>
            <person name="Jiao X."/>
            <person name="Jones K."/>
            <person name="Levin J.Z."/>
            <person name="Liu Y."/>
            <person name="Macdonald P."/>
            <person name="Melnikov A."/>
            <person name="Raley C."/>
            <person name="Sassi M."/>
            <person name="Sherman B.T."/>
            <person name="Song X."/>
            <person name="Sykes S."/>
            <person name="Tran B."/>
            <person name="Walsh L."/>
            <person name="Xia Y."/>
            <person name="Yang J."/>
            <person name="Young S."/>
            <person name="Zeng Q."/>
            <person name="Zheng X."/>
            <person name="Stephens R."/>
            <person name="Nusbaum C."/>
            <person name="Birren B.W."/>
            <person name="Azadi P."/>
            <person name="Lempicki R.A."/>
            <person name="Cuomo C.A."/>
            <person name="Kovacs J.A."/>
        </authorList>
    </citation>
    <scope>NUCLEOTIDE SEQUENCE [LARGE SCALE GENOMIC DNA]</scope>
    <source>
        <strain evidence="10">RU7</strain>
    </source>
</reference>
<feature type="transmembrane region" description="Helical" evidence="8">
    <location>
        <begin position="135"/>
        <end position="156"/>
    </location>
</feature>
<accession>A0A0W4ZNP5</accession>
<feature type="transmembrane region" description="Helical" evidence="8">
    <location>
        <begin position="162"/>
        <end position="180"/>
    </location>
</feature>
<feature type="transmembrane region" description="Helical" evidence="8">
    <location>
        <begin position="417"/>
        <end position="437"/>
    </location>
</feature>
<dbReference type="GO" id="GO:0005886">
    <property type="term" value="C:plasma membrane"/>
    <property type="evidence" value="ECO:0007669"/>
    <property type="project" value="UniProtKB-SubCell"/>
</dbReference>
<evidence type="ECO:0000313" key="9">
    <source>
        <dbReference type="EMBL" id="KTW29996.1"/>
    </source>
</evidence>
<dbReference type="EMBL" id="LFWA01000008">
    <property type="protein sequence ID" value="KTW29996.1"/>
    <property type="molecule type" value="Genomic_DNA"/>
</dbReference>
<keyword evidence="7 8" id="KW-0472">Membrane</keyword>
<feature type="transmembrane region" description="Helical" evidence="8">
    <location>
        <begin position="313"/>
        <end position="331"/>
    </location>
</feature>
<dbReference type="GO" id="GO:0022857">
    <property type="term" value="F:transmembrane transporter activity"/>
    <property type="evidence" value="ECO:0007669"/>
    <property type="project" value="UniProtKB-UniRule"/>
</dbReference>
<feature type="transmembrane region" description="Helical" evidence="8">
    <location>
        <begin position="449"/>
        <end position="473"/>
    </location>
</feature>
<evidence type="ECO:0000256" key="7">
    <source>
        <dbReference type="ARBA" id="ARBA00023136"/>
    </source>
</evidence>
<evidence type="ECO:0000313" key="10">
    <source>
        <dbReference type="Proteomes" id="UP000053447"/>
    </source>
</evidence>
<keyword evidence="6 8" id="KW-1133">Transmembrane helix</keyword>
<comment type="function">
    <text evidence="1 8">Probably involved in transport through the plasma membrane.</text>
</comment>
<evidence type="ECO:0000256" key="3">
    <source>
        <dbReference type="ARBA" id="ARBA00007168"/>
    </source>
</evidence>
<name>A0A0W4ZNP5_PNEJ7</name>
<organism evidence="9 10">
    <name type="scientific">Pneumocystis jirovecii (strain RU7)</name>
    <name type="common">Human pneumocystis pneumonia agent</name>
    <dbReference type="NCBI Taxonomy" id="1408657"/>
    <lineage>
        <taxon>Eukaryota</taxon>
        <taxon>Fungi</taxon>
        <taxon>Dikarya</taxon>
        <taxon>Ascomycota</taxon>
        <taxon>Taphrinomycotina</taxon>
        <taxon>Pneumocystomycetes</taxon>
        <taxon>Pneumocystaceae</taxon>
        <taxon>Pneumocystis</taxon>
    </lineage>
</organism>
<sequence length="506" mass="57523">MDGNTTKMQEIGMTYDYDRNQYPPQVSAGEKEGNIEFSEKYKIDGKWKDVSKTQENIMIWKVLTVSFIDMGGNYAFVNTGKSEAYKAIEAYKFLGSSKAFTLNANTVFLFSFMIGSAATLSFLYFLLARIYTKQFIWATGIIHIAISVLISVYYLIRGLYMISVLFLVFTAFYAFCFYTWRSRIPLATSYLQFTMDVSKYYTSVYFVSFCGVVASVGFFAWFFVTFLAAIFKYSDFSLNGERKPTCLDNGDGCDSKYLGIVMLVLFFNAYWTAEVIKNVIHTTICGIYGSYYYGYNTPEGIPKHAAISSFRRTITYSFGSVCFGSLLASIIQILRDIFESMMYDRSSSGDILGTIISCFASCIVSLLDWLIQYFNHYCYAQIALYGKKYLKAAKDTWMMFKRNGITALINDCLIDNVLSFGSLFVACISAFLSFLYLKFTNPQYNSEGSYNLVVIFVSFFISFHICNTVVIAIRSGVAALFVGVSEDREVLRRNFPVLYNQMFGPV</sequence>
<dbReference type="GeneID" id="28940458"/>
<comment type="caution">
    <text evidence="9">The sequence shown here is derived from an EMBL/GenBank/DDBJ whole genome shotgun (WGS) entry which is preliminary data.</text>
</comment>
<dbReference type="Pfam" id="PF04515">
    <property type="entry name" value="Choline_transpo"/>
    <property type="match status" value="1"/>
</dbReference>
<keyword evidence="10" id="KW-1185">Reference proteome</keyword>
<comment type="similarity">
    <text evidence="3 8">Belongs to the CTL (choline transporter-like) family.</text>
</comment>
<dbReference type="Proteomes" id="UP000053447">
    <property type="component" value="Unassembled WGS sequence"/>
</dbReference>
<feature type="transmembrane region" description="Helical" evidence="8">
    <location>
        <begin position="257"/>
        <end position="273"/>
    </location>
</feature>
<feature type="transmembrane region" description="Helical" evidence="8">
    <location>
        <begin position="200"/>
        <end position="231"/>
    </location>
</feature>
<dbReference type="VEuPathDB" id="FungiDB:T551_01940"/>
<comment type="subcellular location">
    <subcellularLocation>
        <location evidence="2 8">Cell membrane</location>
        <topology evidence="2 8">Multi-pass membrane protein</topology>
    </subcellularLocation>
</comment>
<dbReference type="RefSeq" id="XP_018229557.1">
    <property type="nucleotide sequence ID" value="XM_018374203.1"/>
</dbReference>
<evidence type="ECO:0000256" key="4">
    <source>
        <dbReference type="ARBA" id="ARBA00015388"/>
    </source>
</evidence>
<gene>
    <name evidence="9" type="ORF">T551_01940</name>
</gene>
<dbReference type="OrthoDB" id="44736at2759"/>
<keyword evidence="5 8" id="KW-0812">Transmembrane</keyword>